<sequence length="84" mass="8825">MEQHVAIISSGTDISRRERGAVATATRRTAGPSRPVRLTHSPNICHASTVNATALAEHWITSASPGGSFEPALRSTKVPPTPPT</sequence>
<feature type="region of interest" description="Disordered" evidence="1">
    <location>
        <begin position="1"/>
        <end position="41"/>
    </location>
</feature>
<evidence type="ECO:0000256" key="1">
    <source>
        <dbReference type="SAM" id="MobiDB-lite"/>
    </source>
</evidence>
<feature type="region of interest" description="Disordered" evidence="1">
    <location>
        <begin position="62"/>
        <end position="84"/>
    </location>
</feature>
<dbReference type="EMBL" id="JAAOYM010000001">
    <property type="protein sequence ID" value="NIJ10694.1"/>
    <property type="molecule type" value="Genomic_DNA"/>
</dbReference>
<name>A0A7X5UN39_9PSEU</name>
<dbReference type="RefSeq" id="WP_167166992.1">
    <property type="nucleotide sequence ID" value="NZ_JAAOYM010000001.1"/>
</dbReference>
<gene>
    <name evidence="2" type="ORF">FHU38_001038</name>
</gene>
<comment type="caution">
    <text evidence="2">The sequence shown here is derived from an EMBL/GenBank/DDBJ whole genome shotgun (WGS) entry which is preliminary data.</text>
</comment>
<evidence type="ECO:0000313" key="2">
    <source>
        <dbReference type="EMBL" id="NIJ10694.1"/>
    </source>
</evidence>
<protein>
    <submittedName>
        <fullName evidence="2">Uncharacterized protein</fullName>
    </submittedName>
</protein>
<keyword evidence="3" id="KW-1185">Reference proteome</keyword>
<dbReference type="AlphaFoldDB" id="A0A7X5UN39"/>
<dbReference type="Proteomes" id="UP000545493">
    <property type="component" value="Unassembled WGS sequence"/>
</dbReference>
<organism evidence="2 3">
    <name type="scientific">Saccharomonospora amisosensis</name>
    <dbReference type="NCBI Taxonomy" id="1128677"/>
    <lineage>
        <taxon>Bacteria</taxon>
        <taxon>Bacillati</taxon>
        <taxon>Actinomycetota</taxon>
        <taxon>Actinomycetes</taxon>
        <taxon>Pseudonocardiales</taxon>
        <taxon>Pseudonocardiaceae</taxon>
        <taxon>Saccharomonospora</taxon>
    </lineage>
</organism>
<reference evidence="2 3" key="1">
    <citation type="submission" date="2020-03" db="EMBL/GenBank/DDBJ databases">
        <title>Sequencing the genomes of 1000 actinobacteria strains.</title>
        <authorList>
            <person name="Klenk H.-P."/>
        </authorList>
    </citation>
    <scope>NUCLEOTIDE SEQUENCE [LARGE SCALE GENOMIC DNA]</scope>
    <source>
        <strain evidence="2 3">DSM 45685</strain>
    </source>
</reference>
<accession>A0A7X5UN39</accession>
<proteinExistence type="predicted"/>
<feature type="compositionally biased region" description="Low complexity" evidence="1">
    <location>
        <begin position="21"/>
        <end position="30"/>
    </location>
</feature>
<evidence type="ECO:0000313" key="3">
    <source>
        <dbReference type="Proteomes" id="UP000545493"/>
    </source>
</evidence>